<dbReference type="SUPFAM" id="SSF53756">
    <property type="entry name" value="UDP-Glycosyltransferase/glycogen phosphorylase"/>
    <property type="match status" value="1"/>
</dbReference>
<dbReference type="Proteomes" id="UP001596106">
    <property type="component" value="Unassembled WGS sequence"/>
</dbReference>
<reference evidence="2" key="1">
    <citation type="journal article" date="2019" name="Int. J. Syst. Evol. Microbiol.">
        <title>The Global Catalogue of Microorganisms (GCM) 10K type strain sequencing project: providing services to taxonomists for standard genome sequencing and annotation.</title>
        <authorList>
            <consortium name="The Broad Institute Genomics Platform"/>
            <consortium name="The Broad Institute Genome Sequencing Center for Infectious Disease"/>
            <person name="Wu L."/>
            <person name="Ma J."/>
        </authorList>
    </citation>
    <scope>NUCLEOTIDE SEQUENCE [LARGE SCALE GENOMIC DNA]</scope>
    <source>
        <strain evidence="2">CCUG 55250</strain>
    </source>
</reference>
<sequence>MSNHPTIAGLKAGLNPLSKFLVSNQEPSFSSVYDLQDLLCFSHLRWDFVYQRPQHLLSRASQHFRVWFWEEPVGDDHDWLEVRSVSPKLQLVIPHFSPETSPETAIDQQRCWLNDLLGQHGIADYLTWYYTPMALLFTDHLMPQLTVYDCMDELSAFQGASPQLREQERQLMQRADLVFTGGYSLFEAKQKLNPSVHPFPSSIDYEHFVKARRGLTDPADQCELAGPRLGYSGVIDERLDLPLLRDLAHRHPDWQFILLGPIVKIDPGTLPQGPNLHYLGMKSYGDLPAYFSHWQVALLPFALNESTRYISPTKTPEYLAAGLPVVSTPIRDVITTYGACGPVQIADSVRAFEQAIERILQNQPMPEWAGVDAQLRQQSWQQTWQAMLGLIEGQLAVKSAVSPATQPTFSA</sequence>
<evidence type="ECO:0000313" key="2">
    <source>
        <dbReference type="Proteomes" id="UP001596106"/>
    </source>
</evidence>
<dbReference type="Gene3D" id="3.40.50.2000">
    <property type="entry name" value="Glycogen Phosphorylase B"/>
    <property type="match status" value="1"/>
</dbReference>
<proteinExistence type="predicted"/>
<keyword evidence="1" id="KW-0808">Transferase</keyword>
<organism evidence="1 2">
    <name type="scientific">Larkinella bovis</name>
    <dbReference type="NCBI Taxonomy" id="683041"/>
    <lineage>
        <taxon>Bacteria</taxon>
        <taxon>Pseudomonadati</taxon>
        <taxon>Bacteroidota</taxon>
        <taxon>Cytophagia</taxon>
        <taxon>Cytophagales</taxon>
        <taxon>Spirosomataceae</taxon>
        <taxon>Larkinella</taxon>
    </lineage>
</organism>
<dbReference type="Pfam" id="PF13692">
    <property type="entry name" value="Glyco_trans_1_4"/>
    <property type="match status" value="1"/>
</dbReference>
<protein>
    <submittedName>
        <fullName evidence="1">Glycosyltransferase</fullName>
        <ecNumber evidence="1">2.4.-.-</ecNumber>
    </submittedName>
</protein>
<keyword evidence="2" id="KW-1185">Reference proteome</keyword>
<name>A0ABW0I2Z7_9BACT</name>
<dbReference type="GO" id="GO:0016757">
    <property type="term" value="F:glycosyltransferase activity"/>
    <property type="evidence" value="ECO:0007669"/>
    <property type="project" value="UniProtKB-KW"/>
</dbReference>
<dbReference type="EC" id="2.4.-.-" evidence="1"/>
<dbReference type="EMBL" id="JBHSMA010000001">
    <property type="protein sequence ID" value="MFC5407684.1"/>
    <property type="molecule type" value="Genomic_DNA"/>
</dbReference>
<gene>
    <name evidence="1" type="ORF">ACFPMF_00065</name>
</gene>
<comment type="caution">
    <text evidence="1">The sequence shown here is derived from an EMBL/GenBank/DDBJ whole genome shotgun (WGS) entry which is preliminary data.</text>
</comment>
<evidence type="ECO:0000313" key="1">
    <source>
        <dbReference type="EMBL" id="MFC5407684.1"/>
    </source>
</evidence>
<dbReference type="RefSeq" id="WP_379840367.1">
    <property type="nucleotide sequence ID" value="NZ_JBHSMA010000001.1"/>
</dbReference>
<accession>A0ABW0I2Z7</accession>
<keyword evidence="1" id="KW-0328">Glycosyltransferase</keyword>